<sequence length="364" mass="39615">MKLNALNATLISIMLAGCASKNSVSSAPPANSPAAPAAAAQSGGGFLKPAAGNNTLAAQGRDPAEFPAYVEQLKARARAQGIDAQTIDSAFADIHFVDRVIKSDRNQPEQKITLDDYLARVLTAKKIALGRSRLQEHQSELMAASQQYGVPPQYIVALWGMESNFGQLQGREDIISALATLAFEGRRETFFTNELIAALKMIQQGHITAPEMKGSWAGAMGQNQFMPSSYLNYGADGDGDGKIDIWRNTRDVFASTANYLAKEGWHADQSWGQEAVLPVDFDASLAGTKTQQAKTVGEWEKLGVRLTEGATLPDTKQRAWIILPDDVGGRAFMVYDNFRTIMRWNRSYYFAISIGKMADAVAQQ</sequence>
<dbReference type="SUPFAM" id="SSF53955">
    <property type="entry name" value="Lysozyme-like"/>
    <property type="match status" value="1"/>
</dbReference>
<dbReference type="EMBL" id="CP026377">
    <property type="protein sequence ID" value="AUX93690.1"/>
    <property type="molecule type" value="Genomic_DNA"/>
</dbReference>
<keyword evidence="3" id="KW-1185">Reference proteome</keyword>
<dbReference type="InterPro" id="IPR043426">
    <property type="entry name" value="MltB-like"/>
</dbReference>
<proteinExistence type="predicted"/>
<evidence type="ECO:0000313" key="2">
    <source>
        <dbReference type="EMBL" id="AUX93690.1"/>
    </source>
</evidence>
<dbReference type="KEGG" id="pgz:C2E15_11780"/>
<dbReference type="RefSeq" id="WP_104957536.1">
    <property type="nucleotide sequence ID" value="NZ_CP026377.1"/>
</dbReference>
<dbReference type="FunFam" id="1.10.8.350:FF:000001">
    <property type="entry name" value="Lytic murein transglycosylase B"/>
    <property type="match status" value="1"/>
</dbReference>
<dbReference type="InterPro" id="IPR023346">
    <property type="entry name" value="Lysozyme-like_dom_sf"/>
</dbReference>
<dbReference type="Proteomes" id="UP000238365">
    <property type="component" value="Chromosome"/>
</dbReference>
<dbReference type="Gene3D" id="1.10.8.350">
    <property type="entry name" value="Bacterial muramidase"/>
    <property type="match status" value="1"/>
</dbReference>
<organism evidence="2 3">
    <name type="scientific">Mixta gaviniae</name>
    <dbReference type="NCBI Taxonomy" id="665914"/>
    <lineage>
        <taxon>Bacteria</taxon>
        <taxon>Pseudomonadati</taxon>
        <taxon>Pseudomonadota</taxon>
        <taxon>Gammaproteobacteria</taxon>
        <taxon>Enterobacterales</taxon>
        <taxon>Erwiniaceae</taxon>
        <taxon>Mixta</taxon>
    </lineage>
</organism>
<evidence type="ECO:0000259" key="1">
    <source>
        <dbReference type="Pfam" id="PF13406"/>
    </source>
</evidence>
<dbReference type="PROSITE" id="PS51257">
    <property type="entry name" value="PROKAR_LIPOPROTEIN"/>
    <property type="match status" value="1"/>
</dbReference>
<dbReference type="AlphaFoldDB" id="A0A2L0IGP3"/>
<name>A0A2L0IGP3_9GAMM</name>
<evidence type="ECO:0000313" key="3">
    <source>
        <dbReference type="Proteomes" id="UP000238365"/>
    </source>
</evidence>
<dbReference type="GO" id="GO:0008933">
    <property type="term" value="F:peptidoglycan lytic transglycosylase activity"/>
    <property type="evidence" value="ECO:0007669"/>
    <property type="project" value="TreeGrafter"/>
</dbReference>
<dbReference type="PANTHER" id="PTHR30163:SF8">
    <property type="entry name" value="LYTIC MUREIN TRANSGLYCOSYLASE"/>
    <property type="match status" value="1"/>
</dbReference>
<dbReference type="InterPro" id="IPR011970">
    <property type="entry name" value="MltB_2"/>
</dbReference>
<dbReference type="Gene3D" id="1.10.530.10">
    <property type="match status" value="1"/>
</dbReference>
<accession>A0A2L0IGP3</accession>
<dbReference type="PANTHER" id="PTHR30163">
    <property type="entry name" value="MEMBRANE-BOUND LYTIC MUREIN TRANSGLYCOSYLASE B"/>
    <property type="match status" value="1"/>
</dbReference>
<reference evidence="2 3" key="1">
    <citation type="submission" date="2018-01" db="EMBL/GenBank/DDBJ databases">
        <title>Complete and assembled Genome of Pantoea gaviniae DSM22758T.</title>
        <authorList>
            <person name="Stevens M.J.A."/>
            <person name="Zurfluh K."/>
            <person name="Stephan R."/>
        </authorList>
    </citation>
    <scope>NUCLEOTIDE SEQUENCE [LARGE SCALE GENOMIC DNA]</scope>
    <source>
        <strain evidence="2 3">DSM 22758</strain>
    </source>
</reference>
<dbReference type="InterPro" id="IPR031304">
    <property type="entry name" value="SLT_2"/>
</dbReference>
<dbReference type="GO" id="GO:0009253">
    <property type="term" value="P:peptidoglycan catabolic process"/>
    <property type="evidence" value="ECO:0007669"/>
    <property type="project" value="TreeGrafter"/>
</dbReference>
<feature type="domain" description="Transglycosylase SLT" evidence="1">
    <location>
        <begin position="66"/>
        <end position="359"/>
    </location>
</feature>
<dbReference type="Pfam" id="PF13406">
    <property type="entry name" value="SLT_2"/>
    <property type="match status" value="1"/>
</dbReference>
<gene>
    <name evidence="2" type="ORF">C2E15_11780</name>
</gene>
<protein>
    <submittedName>
        <fullName evidence="2">Lytic murein transglycosylase</fullName>
    </submittedName>
</protein>
<dbReference type="CDD" id="cd13399">
    <property type="entry name" value="Slt35-like"/>
    <property type="match status" value="1"/>
</dbReference>
<dbReference type="NCBIfam" id="TIGR02283">
    <property type="entry name" value="MltB_2"/>
    <property type="match status" value="1"/>
</dbReference>